<evidence type="ECO:0000313" key="2">
    <source>
        <dbReference type="Proteomes" id="UP001178507"/>
    </source>
</evidence>
<dbReference type="Gene3D" id="1.25.10.10">
    <property type="entry name" value="Leucine-rich Repeat Variant"/>
    <property type="match status" value="1"/>
</dbReference>
<organism evidence="1 2">
    <name type="scientific">Effrenium voratum</name>
    <dbReference type="NCBI Taxonomy" id="2562239"/>
    <lineage>
        <taxon>Eukaryota</taxon>
        <taxon>Sar</taxon>
        <taxon>Alveolata</taxon>
        <taxon>Dinophyceae</taxon>
        <taxon>Suessiales</taxon>
        <taxon>Symbiodiniaceae</taxon>
        <taxon>Effrenium</taxon>
    </lineage>
</organism>
<keyword evidence="2" id="KW-1185">Reference proteome</keyword>
<protein>
    <submittedName>
        <fullName evidence="1">Uncharacterized protein</fullName>
    </submittedName>
</protein>
<comment type="caution">
    <text evidence="1">The sequence shown here is derived from an EMBL/GenBank/DDBJ whole genome shotgun (WGS) entry which is preliminary data.</text>
</comment>
<name>A0AA36J6J1_9DINO</name>
<proteinExistence type="predicted"/>
<sequence>MVYKGFTASDIQMAIGISCSETLGNRAGLHPLVLRFTHNASPHQYVIKTKPLECFKWTHICVCVDHFVLSLTVNGELTWAEEIIAEIPLMCSYGTSDLCVGCPGWEFDRANNPHAWVYCVNIYGFKSLEPNEALFNKRREELMAWRSTHEEFDETELGRSGIDQLPNPLKMPVTTRATFDTRQVVAARQGVEVLCELLSGGSEAQRRAAVFALRNLADPAVTSGLRGSPAAN</sequence>
<reference evidence="1" key="1">
    <citation type="submission" date="2023-08" db="EMBL/GenBank/DDBJ databases">
        <authorList>
            <person name="Chen Y."/>
            <person name="Shah S."/>
            <person name="Dougan E. K."/>
            <person name="Thang M."/>
            <person name="Chan C."/>
        </authorList>
    </citation>
    <scope>NUCLEOTIDE SEQUENCE</scope>
</reference>
<evidence type="ECO:0000313" key="1">
    <source>
        <dbReference type="EMBL" id="CAJ1399510.1"/>
    </source>
</evidence>
<dbReference type="Proteomes" id="UP001178507">
    <property type="component" value="Unassembled WGS sequence"/>
</dbReference>
<accession>A0AA36J6J1</accession>
<dbReference type="AlphaFoldDB" id="A0AA36J6J1"/>
<dbReference type="EMBL" id="CAUJNA010003339">
    <property type="protein sequence ID" value="CAJ1399510.1"/>
    <property type="molecule type" value="Genomic_DNA"/>
</dbReference>
<dbReference type="InterPro" id="IPR011989">
    <property type="entry name" value="ARM-like"/>
</dbReference>
<gene>
    <name evidence="1" type="ORF">EVOR1521_LOCUS23029</name>
</gene>